<gene>
    <name evidence="12" type="ORF">E6C55_08460</name>
</gene>
<evidence type="ECO:0000256" key="8">
    <source>
        <dbReference type="ARBA" id="ARBA00023159"/>
    </source>
</evidence>
<dbReference type="GO" id="GO:0005829">
    <property type="term" value="C:cytosol"/>
    <property type="evidence" value="ECO:0007669"/>
    <property type="project" value="TreeGrafter"/>
</dbReference>
<keyword evidence="6 9" id="KW-1133">Transmembrane helix</keyword>
<name>A0A4S4C7I8_9BACL</name>
<dbReference type="InterPro" id="IPR018490">
    <property type="entry name" value="cNMP-bd_dom_sf"/>
</dbReference>
<dbReference type="SUPFAM" id="SSF103473">
    <property type="entry name" value="MFS general substrate transporter"/>
    <property type="match status" value="1"/>
</dbReference>
<evidence type="ECO:0000256" key="5">
    <source>
        <dbReference type="ARBA" id="ARBA00022840"/>
    </source>
</evidence>
<keyword evidence="3 9" id="KW-0812">Transmembrane</keyword>
<comment type="subcellular location">
    <subcellularLocation>
        <location evidence="1 9">Membrane</location>
        <topology evidence="1 9">Multi-pass membrane protein</topology>
    </subcellularLocation>
</comment>
<feature type="transmembrane region" description="Helical" evidence="9">
    <location>
        <begin position="26"/>
        <end position="47"/>
    </location>
</feature>
<dbReference type="Gene3D" id="1.25.10.10">
    <property type="entry name" value="Leucine-rich Repeat Variant"/>
    <property type="match status" value="2"/>
</dbReference>
<feature type="transmembrane region" description="Helical" evidence="9">
    <location>
        <begin position="180"/>
        <end position="200"/>
    </location>
</feature>
<keyword evidence="13" id="KW-1185">Reference proteome</keyword>
<feature type="transmembrane region" description="Helical" evidence="9">
    <location>
        <begin position="151"/>
        <end position="174"/>
    </location>
</feature>
<dbReference type="GO" id="GO:0016020">
    <property type="term" value="C:membrane"/>
    <property type="evidence" value="ECO:0007669"/>
    <property type="project" value="UniProtKB-SubCell"/>
</dbReference>
<proteinExistence type="inferred from homology"/>
<feature type="region of interest" description="Disordered" evidence="10">
    <location>
        <begin position="957"/>
        <end position="977"/>
    </location>
</feature>
<keyword evidence="8" id="KW-0010">Activator</keyword>
<evidence type="ECO:0000256" key="10">
    <source>
        <dbReference type="SAM" id="MobiDB-lite"/>
    </source>
</evidence>
<feature type="domain" description="Cyclic nucleotide-binding" evidence="11">
    <location>
        <begin position="905"/>
        <end position="1020"/>
    </location>
</feature>
<feature type="transmembrane region" description="Helical" evidence="9">
    <location>
        <begin position="59"/>
        <end position="78"/>
    </location>
</feature>
<evidence type="ECO:0000256" key="1">
    <source>
        <dbReference type="ARBA" id="ARBA00004141"/>
    </source>
</evidence>
<evidence type="ECO:0000256" key="6">
    <source>
        <dbReference type="ARBA" id="ARBA00022989"/>
    </source>
</evidence>
<dbReference type="PANTHER" id="PTHR11635:SF152">
    <property type="entry name" value="CAMP-DEPENDENT PROTEIN KINASE TYPE I REGULATORY SUBUNIT-RELATED"/>
    <property type="match status" value="1"/>
</dbReference>
<dbReference type="SUPFAM" id="SSF48371">
    <property type="entry name" value="ARM repeat"/>
    <property type="match status" value="1"/>
</dbReference>
<dbReference type="GO" id="GO:0005952">
    <property type="term" value="C:cAMP-dependent protein kinase complex"/>
    <property type="evidence" value="ECO:0007669"/>
    <property type="project" value="InterPro"/>
</dbReference>
<dbReference type="PROSITE" id="PS50042">
    <property type="entry name" value="CNMP_BINDING_3"/>
    <property type="match status" value="2"/>
</dbReference>
<dbReference type="Proteomes" id="UP000310636">
    <property type="component" value="Unassembled WGS sequence"/>
</dbReference>
<dbReference type="GO" id="GO:0005471">
    <property type="term" value="F:ATP:ADP antiporter activity"/>
    <property type="evidence" value="ECO:0007669"/>
    <property type="project" value="InterPro"/>
</dbReference>
<sequence length="1192" mass="129178">MRLLTGSAFVRNLAGDAEDRAELVKAAYLFFYLFCVVAASTIGRTAADTLFLSRFDSSHLSMMYLPQAAAMILSGILFQRFGGKLRIDRLIVLLIPALSALVAVSRLGVAAELRWVFPVIYIAFDVFNFLMIVCFWQFATAVMDQRRAKKTIGMVGSGGIAGGIVSGFGLKLLVPLLGTANLILVYGTLQLLALVTVIALRRRLPNPQETFAEQTRKPAEKGQRQAPAKKEKLFRSVPHLKFVSVMAGTLVVSLTLIDYQFKVVLKETLANDALAGFMGSFYGFSGILALLVQLFVAGRILTRFGVMTALLVFPIALLAGSLGLLLYPVLAVAVVVKGSDKVLGDTIHSSVNQLIMFPVPPEWRNRAKSFLDGVVRNGAKGVAALCLLGLSPFLSAAQLGYIALALLVICITAAVMVKGSYLRMLLSTLKTRGDDLSSDSLDLMDPASRQLLLGALACPDSHQALHALRILRGLQGVDLGPYYSGLIRHSSPEVAVEALSAVEEAKPEGFEPELLELIASEAGPKVKGQALLALAAYGREEHLDAIGEKVDSEIVEERAAAIAGLVKHYGIEGMFRAVATFKSMLGSTREDERTAMAALFGRIGIREFYKPLIPLLKDESPDVRIAAISSAGALRVPELVVELVRLLDDGESRRFAVEALAAYGEAALLPRLEGSFDKKPEPLHLPKVLERLGTVRAFEMLLARYEAASPEMKEKLLEAMVRMHRGQAWAEEKDVTRLVLAEIQDGARVIALASGYAGRTEYEEMLQAVRQLRSAAESRVFRLLSLVHDPRTIGAVYAGWSEGDARQQANAAEVMDQLLQAELRTEVARLMSAPRTLASPQGVEPSERTLAELGERGDEWLRLTIGLAARRDAGAGRSPAEEAAEGALPLAKRMERIAALRRAELFGGLPDRELSAIAERLSETTVPAGTTIAREGEAGDSFYLIVEGKIAVGREGRKEGELGPGEGFGQTSLLTGRPRTADFRAEEPSRLLRLGSSDIYLLMFDRTGIALEMMKLLSRRIRMQLDRAKEVQTPVQAAVEAAAAAVRELSGPAAGPGDSILRRVLVLSKIGLFAQLEQEDLVRLAGRVEEVEVAAGQPICKVGEYGDALYGIIEGSVRVHRGEERIADLREGDSFGEMAIIDSGLRSADCTASTDAVLLVLHRDQVTSFCFQNIAVLRSMMQVLAERLRGFS</sequence>
<accession>A0A4S4C7I8</accession>
<feature type="region of interest" description="Disordered" evidence="10">
    <location>
        <begin position="210"/>
        <end position="230"/>
    </location>
</feature>
<dbReference type="AlphaFoldDB" id="A0A4S4C7I8"/>
<evidence type="ECO:0000259" key="11">
    <source>
        <dbReference type="PROSITE" id="PS50042"/>
    </source>
</evidence>
<dbReference type="EMBL" id="SSOB01000008">
    <property type="protein sequence ID" value="THF81747.1"/>
    <property type="molecule type" value="Genomic_DNA"/>
</dbReference>
<feature type="transmembrane region" description="Helical" evidence="9">
    <location>
        <begin position="115"/>
        <end position="139"/>
    </location>
</feature>
<dbReference type="RefSeq" id="WP_136369343.1">
    <property type="nucleotide sequence ID" value="NZ_SSOB01000008.1"/>
</dbReference>
<dbReference type="InterPro" id="IPR036259">
    <property type="entry name" value="MFS_trans_sf"/>
</dbReference>
<dbReference type="Pfam" id="PF00027">
    <property type="entry name" value="cNMP_binding"/>
    <property type="match status" value="2"/>
</dbReference>
<dbReference type="Gene3D" id="2.60.120.10">
    <property type="entry name" value="Jelly Rolls"/>
    <property type="match status" value="2"/>
</dbReference>
<dbReference type="CDD" id="cd00038">
    <property type="entry name" value="CAP_ED"/>
    <property type="match status" value="2"/>
</dbReference>
<dbReference type="InterPro" id="IPR000595">
    <property type="entry name" value="cNMP-bd_dom"/>
</dbReference>
<feature type="transmembrane region" description="Helical" evidence="9">
    <location>
        <begin position="90"/>
        <end position="109"/>
    </location>
</feature>
<reference evidence="12 13" key="1">
    <citation type="submission" date="2019-04" db="EMBL/GenBank/DDBJ databases">
        <title>Cohnella sp. nov. isolated from preserved vegetables.</title>
        <authorList>
            <person name="Lin S.-Y."/>
            <person name="Hung M.-H."/>
            <person name="Young C.-C."/>
        </authorList>
    </citation>
    <scope>NUCLEOTIDE SEQUENCE [LARGE SCALE GENOMIC DNA]</scope>
    <source>
        <strain evidence="12 13">CC-MHH1044</strain>
    </source>
</reference>
<comment type="caution">
    <text evidence="12">The sequence shown here is derived from an EMBL/GenBank/DDBJ whole genome shotgun (WGS) entry which is preliminary data.</text>
</comment>
<dbReference type="OrthoDB" id="3525895at2"/>
<keyword evidence="2 9" id="KW-0813">Transport</keyword>
<feature type="transmembrane region" description="Helical" evidence="9">
    <location>
        <begin position="309"/>
        <end position="336"/>
    </location>
</feature>
<comment type="similarity">
    <text evidence="9">Belongs to the ADP/ATP translocase tlc family.</text>
</comment>
<feature type="domain" description="Cyclic nucleotide-binding" evidence="11">
    <location>
        <begin position="1072"/>
        <end position="1187"/>
    </location>
</feature>
<evidence type="ECO:0000256" key="7">
    <source>
        <dbReference type="ARBA" id="ARBA00023136"/>
    </source>
</evidence>
<evidence type="ECO:0000256" key="3">
    <source>
        <dbReference type="ARBA" id="ARBA00022692"/>
    </source>
</evidence>
<evidence type="ECO:0000256" key="4">
    <source>
        <dbReference type="ARBA" id="ARBA00022741"/>
    </source>
</evidence>
<keyword evidence="4 9" id="KW-0547">Nucleotide-binding</keyword>
<organism evidence="12 13">
    <name type="scientific">Cohnella fermenti</name>
    <dbReference type="NCBI Taxonomy" id="2565925"/>
    <lineage>
        <taxon>Bacteria</taxon>
        <taxon>Bacillati</taxon>
        <taxon>Bacillota</taxon>
        <taxon>Bacilli</taxon>
        <taxon>Bacillales</taxon>
        <taxon>Paenibacillaceae</taxon>
        <taxon>Cohnella</taxon>
    </lineage>
</organism>
<dbReference type="SUPFAM" id="SSF51206">
    <property type="entry name" value="cAMP-binding domain-like"/>
    <property type="match status" value="2"/>
</dbReference>
<dbReference type="InterPro" id="IPR004667">
    <property type="entry name" value="ADP_ATP_car_bac_type"/>
</dbReference>
<keyword evidence="7 9" id="KW-0472">Membrane</keyword>
<feature type="transmembrane region" description="Helical" evidence="9">
    <location>
        <begin position="273"/>
        <end position="297"/>
    </location>
</feature>
<feature type="transmembrane region" description="Helical" evidence="9">
    <location>
        <begin position="240"/>
        <end position="261"/>
    </location>
</feature>
<protein>
    <recommendedName>
        <fullName evidence="9">ADP,ATP carrier protein</fullName>
    </recommendedName>
</protein>
<feature type="compositionally biased region" description="Basic and acidic residues" evidence="10">
    <location>
        <begin position="214"/>
        <end position="230"/>
    </location>
</feature>
<evidence type="ECO:0000313" key="13">
    <source>
        <dbReference type="Proteomes" id="UP000310636"/>
    </source>
</evidence>
<feature type="transmembrane region" description="Helical" evidence="9">
    <location>
        <begin position="399"/>
        <end position="417"/>
    </location>
</feature>
<dbReference type="InterPro" id="IPR011989">
    <property type="entry name" value="ARM-like"/>
</dbReference>
<dbReference type="InterPro" id="IPR016024">
    <property type="entry name" value="ARM-type_fold"/>
</dbReference>
<dbReference type="PANTHER" id="PTHR11635">
    <property type="entry name" value="CAMP-DEPENDENT PROTEIN KINASE REGULATORY CHAIN"/>
    <property type="match status" value="1"/>
</dbReference>
<evidence type="ECO:0000313" key="12">
    <source>
        <dbReference type="EMBL" id="THF81747.1"/>
    </source>
</evidence>
<dbReference type="Pfam" id="PF03219">
    <property type="entry name" value="TLC"/>
    <property type="match status" value="1"/>
</dbReference>
<keyword evidence="5 9" id="KW-0067">ATP-binding</keyword>
<dbReference type="GO" id="GO:0005524">
    <property type="term" value="F:ATP binding"/>
    <property type="evidence" value="ECO:0007669"/>
    <property type="project" value="UniProtKB-KW"/>
</dbReference>
<dbReference type="SMART" id="SM00100">
    <property type="entry name" value="cNMP"/>
    <property type="match status" value="2"/>
</dbReference>
<dbReference type="Pfam" id="PF13646">
    <property type="entry name" value="HEAT_2"/>
    <property type="match status" value="1"/>
</dbReference>
<dbReference type="InterPro" id="IPR050503">
    <property type="entry name" value="cAMP-dep_PK_reg_su-like"/>
</dbReference>
<evidence type="ECO:0000256" key="2">
    <source>
        <dbReference type="ARBA" id="ARBA00022448"/>
    </source>
</evidence>
<dbReference type="CDD" id="cd06174">
    <property type="entry name" value="MFS"/>
    <property type="match status" value="1"/>
</dbReference>
<evidence type="ECO:0000256" key="9">
    <source>
        <dbReference type="RuleBase" id="RU363121"/>
    </source>
</evidence>
<dbReference type="InterPro" id="IPR014710">
    <property type="entry name" value="RmlC-like_jellyroll"/>
</dbReference>